<dbReference type="Proteomes" id="UP000256429">
    <property type="component" value="Unassembled WGS sequence"/>
</dbReference>
<evidence type="ECO:0000256" key="15">
    <source>
        <dbReference type="PIRSR" id="PIRSR039102-3"/>
    </source>
</evidence>
<evidence type="ECO:0000256" key="12">
    <source>
        <dbReference type="ARBA" id="ARBA00047614"/>
    </source>
</evidence>
<keyword evidence="9 13" id="KW-0133">Cell shape</keyword>
<protein>
    <recommendedName>
        <fullName evidence="4 13">D-alanine--D-alanine ligase</fullName>
        <ecNumber evidence="4 13">6.3.2.4</ecNumber>
    </recommendedName>
    <alternativeName>
        <fullName evidence="13">D-Ala-D-Ala ligase</fullName>
    </alternativeName>
    <alternativeName>
        <fullName evidence="13">D-alanylalanine synthetase</fullName>
    </alternativeName>
</protein>
<comment type="caution">
    <text evidence="18">The sequence shown here is derived from an EMBL/GenBank/DDBJ whole genome shotgun (WGS) entry which is preliminary data.</text>
</comment>
<dbReference type="PROSITE" id="PS50975">
    <property type="entry name" value="ATP_GRASP"/>
    <property type="match status" value="1"/>
</dbReference>
<feature type="active site" evidence="14">
    <location>
        <position position="15"/>
    </location>
</feature>
<dbReference type="GO" id="GO:0071555">
    <property type="term" value="P:cell wall organization"/>
    <property type="evidence" value="ECO:0007669"/>
    <property type="project" value="UniProtKB-KW"/>
</dbReference>
<evidence type="ECO:0000256" key="6">
    <source>
        <dbReference type="ARBA" id="ARBA00022598"/>
    </source>
</evidence>
<dbReference type="InterPro" id="IPR016185">
    <property type="entry name" value="PreATP-grasp_dom_sf"/>
</dbReference>
<dbReference type="Gene3D" id="3.40.50.20">
    <property type="match status" value="1"/>
</dbReference>
<dbReference type="PIRSF" id="PIRSF039102">
    <property type="entry name" value="Ddl/VanB"/>
    <property type="match status" value="1"/>
</dbReference>
<evidence type="ECO:0000256" key="10">
    <source>
        <dbReference type="ARBA" id="ARBA00022984"/>
    </source>
</evidence>
<dbReference type="GO" id="GO:0046872">
    <property type="term" value="F:metal ion binding"/>
    <property type="evidence" value="ECO:0007669"/>
    <property type="project" value="UniProtKB-KW"/>
</dbReference>
<dbReference type="InterPro" id="IPR005905">
    <property type="entry name" value="D_ala_D_ala"/>
</dbReference>
<dbReference type="RefSeq" id="WP_115877583.1">
    <property type="nucleotide sequence ID" value="NZ_QTTQ01000009.1"/>
</dbReference>
<evidence type="ECO:0000256" key="5">
    <source>
        <dbReference type="ARBA" id="ARBA00022490"/>
    </source>
</evidence>
<dbReference type="NCBIfam" id="TIGR01205">
    <property type="entry name" value="D_ala_D_alaTIGR"/>
    <property type="match status" value="1"/>
</dbReference>
<comment type="pathway">
    <text evidence="13">Cell wall biogenesis; peptidoglycan biosynthesis.</text>
</comment>
<evidence type="ECO:0000256" key="1">
    <source>
        <dbReference type="ARBA" id="ARBA00001936"/>
    </source>
</evidence>
<dbReference type="GO" id="GO:0008716">
    <property type="term" value="F:D-alanine-D-alanine ligase activity"/>
    <property type="evidence" value="ECO:0007669"/>
    <property type="project" value="UniProtKB-UniRule"/>
</dbReference>
<dbReference type="Gene3D" id="3.30.1490.20">
    <property type="entry name" value="ATP-grasp fold, A domain"/>
    <property type="match status" value="1"/>
</dbReference>
<evidence type="ECO:0000256" key="7">
    <source>
        <dbReference type="ARBA" id="ARBA00022741"/>
    </source>
</evidence>
<accession>A0A3D9RSD6</accession>
<dbReference type="OrthoDB" id="9813261at2"/>
<keyword evidence="7 16" id="KW-0547">Nucleotide-binding</keyword>
<dbReference type="GO" id="GO:0005737">
    <property type="term" value="C:cytoplasm"/>
    <property type="evidence" value="ECO:0007669"/>
    <property type="project" value="UniProtKB-SubCell"/>
</dbReference>
<keyword evidence="8 16" id="KW-0067">ATP-binding</keyword>
<dbReference type="GO" id="GO:0005524">
    <property type="term" value="F:ATP binding"/>
    <property type="evidence" value="ECO:0007669"/>
    <property type="project" value="UniProtKB-UniRule"/>
</dbReference>
<evidence type="ECO:0000259" key="17">
    <source>
        <dbReference type="PROSITE" id="PS50975"/>
    </source>
</evidence>
<comment type="subcellular location">
    <subcellularLocation>
        <location evidence="2 13">Cytoplasm</location>
    </subcellularLocation>
</comment>
<dbReference type="HAMAP" id="MF_00047">
    <property type="entry name" value="Dala_Dala_lig"/>
    <property type="match status" value="1"/>
</dbReference>
<feature type="binding site" evidence="15">
    <location>
        <position position="289"/>
    </location>
    <ligand>
        <name>Mg(2+)</name>
        <dbReference type="ChEBI" id="CHEBI:18420"/>
        <label>2</label>
    </ligand>
</feature>
<dbReference type="PANTHER" id="PTHR23132:SF23">
    <property type="entry name" value="D-ALANINE--D-ALANINE LIGASE B"/>
    <property type="match status" value="1"/>
</dbReference>
<feature type="binding site" evidence="15">
    <location>
        <position position="287"/>
    </location>
    <ligand>
        <name>Mg(2+)</name>
        <dbReference type="ChEBI" id="CHEBI:18420"/>
        <label>2</label>
    </ligand>
</feature>
<feature type="active site" evidence="14">
    <location>
        <position position="298"/>
    </location>
</feature>
<dbReference type="Gene3D" id="3.30.470.20">
    <property type="entry name" value="ATP-grasp fold, B domain"/>
    <property type="match status" value="1"/>
</dbReference>
<proteinExistence type="inferred from homology"/>
<dbReference type="InterPro" id="IPR011095">
    <property type="entry name" value="Dala_Dala_lig_C"/>
</dbReference>
<comment type="function">
    <text evidence="13">Cell wall formation.</text>
</comment>
<keyword evidence="10 13" id="KW-0573">Peptidoglycan synthesis</keyword>
<evidence type="ECO:0000256" key="13">
    <source>
        <dbReference type="HAMAP-Rule" id="MF_00047"/>
    </source>
</evidence>
<feature type="active site" evidence="14">
    <location>
        <position position="165"/>
    </location>
</feature>
<evidence type="ECO:0000313" key="19">
    <source>
        <dbReference type="Proteomes" id="UP000256429"/>
    </source>
</evidence>
<dbReference type="GO" id="GO:0008360">
    <property type="term" value="P:regulation of cell shape"/>
    <property type="evidence" value="ECO:0007669"/>
    <property type="project" value="UniProtKB-KW"/>
</dbReference>
<dbReference type="EMBL" id="QTTQ01000009">
    <property type="protein sequence ID" value="REE82879.1"/>
    <property type="molecule type" value="Genomic_DNA"/>
</dbReference>
<dbReference type="InterPro" id="IPR000291">
    <property type="entry name" value="D-Ala_lig_Van_CS"/>
</dbReference>
<evidence type="ECO:0000256" key="3">
    <source>
        <dbReference type="ARBA" id="ARBA00010871"/>
    </source>
</evidence>
<dbReference type="InterPro" id="IPR011127">
    <property type="entry name" value="Dala_Dala_lig_N"/>
</dbReference>
<evidence type="ECO:0000256" key="2">
    <source>
        <dbReference type="ARBA" id="ARBA00004496"/>
    </source>
</evidence>
<dbReference type="AlphaFoldDB" id="A0A3D9RSD6"/>
<comment type="catalytic activity">
    <reaction evidence="12 13">
        <text>2 D-alanine + ATP = D-alanyl-D-alanine + ADP + phosphate + H(+)</text>
        <dbReference type="Rhea" id="RHEA:11224"/>
        <dbReference type="ChEBI" id="CHEBI:15378"/>
        <dbReference type="ChEBI" id="CHEBI:30616"/>
        <dbReference type="ChEBI" id="CHEBI:43474"/>
        <dbReference type="ChEBI" id="CHEBI:57416"/>
        <dbReference type="ChEBI" id="CHEBI:57822"/>
        <dbReference type="ChEBI" id="CHEBI:456216"/>
        <dbReference type="EC" id="6.3.2.4"/>
    </reaction>
</comment>
<comment type="cofactor">
    <cofactor evidence="1">
        <name>Mn(2+)</name>
        <dbReference type="ChEBI" id="CHEBI:29035"/>
    </cofactor>
</comment>
<keyword evidence="15" id="KW-0464">Manganese</keyword>
<evidence type="ECO:0000256" key="8">
    <source>
        <dbReference type="ARBA" id="ARBA00022840"/>
    </source>
</evidence>
<evidence type="ECO:0000256" key="14">
    <source>
        <dbReference type="PIRSR" id="PIRSR039102-1"/>
    </source>
</evidence>
<evidence type="ECO:0000256" key="4">
    <source>
        <dbReference type="ARBA" id="ARBA00012216"/>
    </source>
</evidence>
<dbReference type="NCBIfam" id="NF002527">
    <property type="entry name" value="PRK01966.1-3"/>
    <property type="match status" value="1"/>
</dbReference>
<dbReference type="InterPro" id="IPR011761">
    <property type="entry name" value="ATP-grasp"/>
</dbReference>
<dbReference type="GO" id="GO:0009252">
    <property type="term" value="P:peptidoglycan biosynthetic process"/>
    <property type="evidence" value="ECO:0007669"/>
    <property type="project" value="UniProtKB-UniRule"/>
</dbReference>
<keyword evidence="19" id="KW-1185">Reference proteome</keyword>
<keyword evidence="6 13" id="KW-0436">Ligase</keyword>
<reference evidence="18 19" key="1">
    <citation type="submission" date="2018-08" db="EMBL/GenBank/DDBJ databases">
        <title>Genomic Encyclopedia of Type Strains, Phase III (KMG-III): the genomes of soil and plant-associated and newly described type strains.</title>
        <authorList>
            <person name="Whitman W."/>
        </authorList>
    </citation>
    <scope>NUCLEOTIDE SEQUENCE [LARGE SCALE GENOMIC DNA]</scope>
    <source>
        <strain evidence="18 19">325-5</strain>
    </source>
</reference>
<evidence type="ECO:0000256" key="9">
    <source>
        <dbReference type="ARBA" id="ARBA00022960"/>
    </source>
</evidence>
<sequence length="325" mass="36316">MKKNIAIIMGGYSSEVEISLKSGAIVYKNISKELYNSYQIHILKNKWVLVDDAKKEHPINKHDFSAEINGEKIIFDCAFNAIHGHPGEDGTILAYFDLIGLKHTSAPFYQMALTFNKRDCLSVVKQYGIKTATSFYLDKGAKINVDEIVKKVGLPCFVKPNNAGSSFGISKAKTKAEILPAIEKAFKEDTQILIESFLNGPEITVGVIEYENKIKVLPMTEIVTENDFFDYEAKYLGKSEEITPARISPEIHKKLEKVATQVYQILNMSGFSRSEYILVNGEPHFLEMNTVPGLTTESIIPQQAAEAGISLQELFHNAIEMALKN</sequence>
<dbReference type="PANTHER" id="PTHR23132">
    <property type="entry name" value="D-ALANINE--D-ALANINE LIGASE"/>
    <property type="match status" value="1"/>
</dbReference>
<dbReference type="SUPFAM" id="SSF52440">
    <property type="entry name" value="PreATP-grasp domain"/>
    <property type="match status" value="1"/>
</dbReference>
<evidence type="ECO:0000256" key="11">
    <source>
        <dbReference type="ARBA" id="ARBA00023316"/>
    </source>
</evidence>
<comment type="cofactor">
    <cofactor evidence="15">
        <name>Mg(2+)</name>
        <dbReference type="ChEBI" id="CHEBI:18420"/>
    </cofactor>
    <cofactor evidence="15">
        <name>Mn(2+)</name>
        <dbReference type="ChEBI" id="CHEBI:29035"/>
    </cofactor>
    <text evidence="15">Binds 2 magnesium or manganese ions per subunit.</text>
</comment>
<keyword evidence="5 13" id="KW-0963">Cytoplasm</keyword>
<gene>
    <name evidence="13" type="primary">ddl</name>
    <name evidence="18" type="ORF">BX611_0154</name>
</gene>
<evidence type="ECO:0000313" key="18">
    <source>
        <dbReference type="EMBL" id="REE82879.1"/>
    </source>
</evidence>
<evidence type="ECO:0000256" key="16">
    <source>
        <dbReference type="PROSITE-ProRule" id="PRU00409"/>
    </source>
</evidence>
<dbReference type="UniPathway" id="UPA00219"/>
<feature type="domain" description="ATP-grasp" evidence="17">
    <location>
        <begin position="121"/>
        <end position="320"/>
    </location>
</feature>
<keyword evidence="15" id="KW-0479">Metal-binding</keyword>
<dbReference type="Pfam" id="PF01820">
    <property type="entry name" value="Dala_Dala_lig_N"/>
    <property type="match status" value="1"/>
</dbReference>
<keyword evidence="11 13" id="KW-0961">Cell wall biogenesis/degradation</keyword>
<dbReference type="Pfam" id="PF07478">
    <property type="entry name" value="Dala_Dala_lig_C"/>
    <property type="match status" value="1"/>
</dbReference>
<comment type="similarity">
    <text evidence="3 13">Belongs to the D-alanine--D-alanine ligase family.</text>
</comment>
<keyword evidence="15" id="KW-0460">Magnesium</keyword>
<feature type="binding site" evidence="15">
    <location>
        <position position="287"/>
    </location>
    <ligand>
        <name>Mg(2+)</name>
        <dbReference type="ChEBI" id="CHEBI:18420"/>
        <label>1</label>
    </ligand>
</feature>
<organism evidence="18 19">
    <name type="scientific">Lutibacter oceani</name>
    <dbReference type="NCBI Taxonomy" id="1853311"/>
    <lineage>
        <taxon>Bacteria</taxon>
        <taxon>Pseudomonadati</taxon>
        <taxon>Bacteroidota</taxon>
        <taxon>Flavobacteriia</taxon>
        <taxon>Flavobacteriales</taxon>
        <taxon>Flavobacteriaceae</taxon>
        <taxon>Lutibacter</taxon>
    </lineage>
</organism>
<name>A0A3D9RSD6_9FLAO</name>
<dbReference type="EC" id="6.3.2.4" evidence="4 13"/>
<dbReference type="InterPro" id="IPR013815">
    <property type="entry name" value="ATP_grasp_subdomain_1"/>
</dbReference>
<dbReference type="PROSITE" id="PS00844">
    <property type="entry name" value="DALA_DALA_LIGASE_2"/>
    <property type="match status" value="1"/>
</dbReference>
<dbReference type="NCBIfam" id="NF002378">
    <property type="entry name" value="PRK01372.1"/>
    <property type="match status" value="1"/>
</dbReference>
<dbReference type="SUPFAM" id="SSF56059">
    <property type="entry name" value="Glutathione synthetase ATP-binding domain-like"/>
    <property type="match status" value="1"/>
</dbReference>